<gene>
    <name evidence="1" type="ORF">R4146_07150</name>
</gene>
<accession>A0ABU8SM16</accession>
<evidence type="ECO:0000313" key="2">
    <source>
        <dbReference type="Proteomes" id="UP001370590"/>
    </source>
</evidence>
<dbReference type="RefSeq" id="WP_339960771.1">
    <property type="nucleotide sequence ID" value="NZ_JAWMWH010000003.1"/>
</dbReference>
<proteinExistence type="predicted"/>
<evidence type="ECO:0000313" key="1">
    <source>
        <dbReference type="EMBL" id="MEJ6400919.1"/>
    </source>
</evidence>
<name>A0ABU8SM16_9LACO</name>
<organism evidence="1 2">
    <name type="scientific">Nicoliella lavandulae</name>
    <dbReference type="NCBI Taxonomy" id="3082954"/>
    <lineage>
        <taxon>Bacteria</taxon>
        <taxon>Bacillati</taxon>
        <taxon>Bacillota</taxon>
        <taxon>Bacilli</taxon>
        <taxon>Lactobacillales</taxon>
        <taxon>Lactobacillaceae</taxon>
        <taxon>Nicoliella</taxon>
    </lineage>
</organism>
<dbReference type="InterPro" id="IPR035528">
    <property type="entry name" value="DUF5388"/>
</dbReference>
<sequence>MPKNVFSRNELGDNKIKKIEKSRKQREKSTSIRVSVDTANQLNALVSVLGLDSVTELLGQLSESAVDNLTDEEKIEYKTMKKILDKKRK</sequence>
<dbReference type="Pfam" id="PF17363">
    <property type="entry name" value="DUF5388"/>
    <property type="match status" value="1"/>
</dbReference>
<protein>
    <submittedName>
        <fullName evidence="1">DUF5388 domain-containing protein</fullName>
    </submittedName>
</protein>
<dbReference type="Proteomes" id="UP001370590">
    <property type="component" value="Unassembled WGS sequence"/>
</dbReference>
<dbReference type="EMBL" id="JAWMWH010000003">
    <property type="protein sequence ID" value="MEJ6400919.1"/>
    <property type="molecule type" value="Genomic_DNA"/>
</dbReference>
<keyword evidence="2" id="KW-1185">Reference proteome</keyword>
<comment type="caution">
    <text evidence="1">The sequence shown here is derived from an EMBL/GenBank/DDBJ whole genome shotgun (WGS) entry which is preliminary data.</text>
</comment>
<reference evidence="1 2" key="1">
    <citation type="submission" date="2023-10" db="EMBL/GenBank/DDBJ databases">
        <title>Nicoliella lavandulae sp. nov. isolated from Lavandula angustifolia flowers.</title>
        <authorList>
            <person name="Alcantara C."/>
            <person name="Zuniga M."/>
            <person name="Landete J.M."/>
            <person name="Monedero V."/>
        </authorList>
    </citation>
    <scope>NUCLEOTIDE SEQUENCE [LARGE SCALE GENOMIC DNA]</scope>
    <source>
        <strain evidence="1 2">Es01</strain>
    </source>
</reference>